<dbReference type="PATRIC" id="fig|1125712.3.peg.479"/>
<dbReference type="CDD" id="cd09008">
    <property type="entry name" value="MTAN"/>
    <property type="match status" value="1"/>
</dbReference>
<reference evidence="7 8" key="1">
    <citation type="submission" date="2013-08" db="EMBL/GenBank/DDBJ databases">
        <authorList>
            <person name="Durkin A.S."/>
            <person name="Haft D.R."/>
            <person name="McCorrison J."/>
            <person name="Torralba M."/>
            <person name="Gillis M."/>
            <person name="Haft D.H."/>
            <person name="Methe B."/>
            <person name="Sutton G."/>
            <person name="Nelson K.E."/>
        </authorList>
    </citation>
    <scope>NUCLEOTIDE SEQUENCE [LARGE SCALE GENOMIC DNA]</scope>
    <source>
        <strain evidence="7 8">F0195</strain>
    </source>
</reference>
<dbReference type="NCBIfam" id="NF004079">
    <property type="entry name" value="PRK05584.1"/>
    <property type="match status" value="1"/>
</dbReference>
<dbReference type="UniPathway" id="UPA00904">
    <property type="reaction ID" value="UER00871"/>
</dbReference>
<name>U2TUH6_9ACTN</name>
<dbReference type="OrthoDB" id="44283at2"/>
<dbReference type="NCBIfam" id="TIGR01704">
    <property type="entry name" value="MTA_SAH-Nsdase"/>
    <property type="match status" value="1"/>
</dbReference>
<dbReference type="GO" id="GO:0019509">
    <property type="term" value="P:L-methionine salvage from methylthioadenosine"/>
    <property type="evidence" value="ECO:0007669"/>
    <property type="project" value="UniProtKB-UniPathway"/>
</dbReference>
<evidence type="ECO:0000313" key="8">
    <source>
        <dbReference type="Proteomes" id="UP000016638"/>
    </source>
</evidence>
<evidence type="ECO:0000256" key="1">
    <source>
        <dbReference type="ARBA" id="ARBA00004945"/>
    </source>
</evidence>
<evidence type="ECO:0000256" key="2">
    <source>
        <dbReference type="ARBA" id="ARBA00011974"/>
    </source>
</evidence>
<dbReference type="EC" id="3.2.2.9" evidence="2"/>
<keyword evidence="3" id="KW-0028">Amino-acid biosynthesis</keyword>
<dbReference type="RefSeq" id="WP_021725303.1">
    <property type="nucleotide sequence ID" value="NZ_AWEZ01000017.1"/>
</dbReference>
<dbReference type="InterPro" id="IPR000845">
    <property type="entry name" value="Nucleoside_phosphorylase_d"/>
</dbReference>
<organism evidence="7 8">
    <name type="scientific">Olsenella profusa F0195</name>
    <dbReference type="NCBI Taxonomy" id="1125712"/>
    <lineage>
        <taxon>Bacteria</taxon>
        <taxon>Bacillati</taxon>
        <taxon>Actinomycetota</taxon>
        <taxon>Coriobacteriia</taxon>
        <taxon>Coriobacteriales</taxon>
        <taxon>Atopobiaceae</taxon>
        <taxon>Olsenella</taxon>
    </lineage>
</organism>
<dbReference type="Pfam" id="PF01048">
    <property type="entry name" value="PNP_UDP_1"/>
    <property type="match status" value="1"/>
</dbReference>
<dbReference type="PANTHER" id="PTHR46832:SF1">
    <property type="entry name" value="5'-METHYLTHIOADENOSINE_S-ADENOSYLHOMOCYSTEINE NUCLEOSIDASE"/>
    <property type="match status" value="1"/>
</dbReference>
<dbReference type="Proteomes" id="UP000016638">
    <property type="component" value="Unassembled WGS sequence"/>
</dbReference>
<proteinExistence type="predicted"/>
<evidence type="ECO:0000256" key="4">
    <source>
        <dbReference type="ARBA" id="ARBA00022801"/>
    </source>
</evidence>
<dbReference type="PANTHER" id="PTHR46832">
    <property type="entry name" value="5'-METHYLTHIOADENOSINE/S-ADENOSYLHOMOCYSTEINE NUCLEOSIDASE"/>
    <property type="match status" value="1"/>
</dbReference>
<evidence type="ECO:0000259" key="6">
    <source>
        <dbReference type="Pfam" id="PF01048"/>
    </source>
</evidence>
<dbReference type="GO" id="GO:0009164">
    <property type="term" value="P:nucleoside catabolic process"/>
    <property type="evidence" value="ECO:0007669"/>
    <property type="project" value="InterPro"/>
</dbReference>
<dbReference type="InterPro" id="IPR035994">
    <property type="entry name" value="Nucleoside_phosphorylase_sf"/>
</dbReference>
<keyword evidence="7" id="KW-0326">Glycosidase</keyword>
<comment type="caution">
    <text evidence="7">The sequence shown here is derived from an EMBL/GenBank/DDBJ whole genome shotgun (WGS) entry which is preliminary data.</text>
</comment>
<dbReference type="eggNOG" id="COG0775">
    <property type="taxonomic scope" value="Bacteria"/>
</dbReference>
<evidence type="ECO:0000256" key="3">
    <source>
        <dbReference type="ARBA" id="ARBA00022605"/>
    </source>
</evidence>
<dbReference type="InterPro" id="IPR010049">
    <property type="entry name" value="MTA_SAH_Nsdase"/>
</dbReference>
<comment type="pathway">
    <text evidence="1">Amino-acid biosynthesis; L-methionine biosynthesis via salvage pathway; S-methyl-5-thio-alpha-D-ribose 1-phosphate from S-methyl-5'-thioadenosine (hydrolase route): step 1/2.</text>
</comment>
<protein>
    <recommendedName>
        <fullName evidence="2">adenosylhomocysteine nucleosidase</fullName>
        <ecNumber evidence="2">3.2.2.9</ecNumber>
    </recommendedName>
</protein>
<dbReference type="STRING" id="1125712.HMPREF1316_1445"/>
<dbReference type="GO" id="GO:0005829">
    <property type="term" value="C:cytosol"/>
    <property type="evidence" value="ECO:0007669"/>
    <property type="project" value="TreeGrafter"/>
</dbReference>
<dbReference type="AlphaFoldDB" id="U2TUH6"/>
<dbReference type="GO" id="GO:0019284">
    <property type="term" value="P:L-methionine salvage from S-adenosylmethionine"/>
    <property type="evidence" value="ECO:0007669"/>
    <property type="project" value="TreeGrafter"/>
</dbReference>
<dbReference type="EMBL" id="AWEZ01000017">
    <property type="protein sequence ID" value="ERL10010.1"/>
    <property type="molecule type" value="Genomic_DNA"/>
</dbReference>
<keyword evidence="5" id="KW-0486">Methionine biosynthesis</keyword>
<gene>
    <name evidence="7" type="primary">mtnN</name>
    <name evidence="7" type="ORF">HMPREF1316_1445</name>
</gene>
<evidence type="ECO:0000256" key="5">
    <source>
        <dbReference type="ARBA" id="ARBA00023167"/>
    </source>
</evidence>
<keyword evidence="4 7" id="KW-0378">Hydrolase</keyword>
<evidence type="ECO:0000313" key="7">
    <source>
        <dbReference type="EMBL" id="ERL10010.1"/>
    </source>
</evidence>
<feature type="domain" description="Nucleoside phosphorylase" evidence="6">
    <location>
        <begin position="2"/>
        <end position="224"/>
    </location>
</feature>
<keyword evidence="8" id="KW-1185">Reference proteome</keyword>
<sequence>MKIGIIGAMDVEVSYLKRQLTDTSVTTHGGMEFCEGRLEGVPAVVVKCGVGKVNAALCVQVLTDLFGITCVINTGVAGSLDSAIGIGDIVVSTDAVEHDYDVSPLGYAPGQVPGFDVLAFPADGTLRETAIRAVAQAAPDVRAFEGRVASGDQFIAGGDQRERITAVFRARCAEMEGAAIAHAAYVNGLPFVVIRAISDRADGTSTMDYAAFERVAARHCAQIVGCMVSLLKA</sequence>
<dbReference type="GO" id="GO:0008930">
    <property type="term" value="F:methylthioadenosine nucleosidase activity"/>
    <property type="evidence" value="ECO:0007669"/>
    <property type="project" value="InterPro"/>
</dbReference>
<dbReference type="SUPFAM" id="SSF53167">
    <property type="entry name" value="Purine and uridine phosphorylases"/>
    <property type="match status" value="1"/>
</dbReference>
<dbReference type="GO" id="GO:0008782">
    <property type="term" value="F:adenosylhomocysteine nucleosidase activity"/>
    <property type="evidence" value="ECO:0007669"/>
    <property type="project" value="UniProtKB-EC"/>
</dbReference>
<accession>U2TUH6</accession>
<dbReference type="Gene3D" id="3.40.50.1580">
    <property type="entry name" value="Nucleoside phosphorylase domain"/>
    <property type="match status" value="1"/>
</dbReference>